<evidence type="ECO:0000256" key="2">
    <source>
        <dbReference type="SAM" id="SignalP"/>
    </source>
</evidence>
<gene>
    <name evidence="4" type="ORF">MON38_20080</name>
</gene>
<evidence type="ECO:0000259" key="3">
    <source>
        <dbReference type="Pfam" id="PF20606"/>
    </source>
</evidence>
<reference evidence="4" key="1">
    <citation type="submission" date="2022-03" db="EMBL/GenBank/DDBJ databases">
        <title>Bacterial whole genome sequence for Hymenobacter sp. DH14.</title>
        <authorList>
            <person name="Le V."/>
        </authorList>
    </citation>
    <scope>NUCLEOTIDE SEQUENCE</scope>
    <source>
        <strain evidence="4">DH14</strain>
    </source>
</reference>
<organism evidence="4 5">
    <name type="scientific">Hymenobacter cyanobacteriorum</name>
    <dbReference type="NCBI Taxonomy" id="2926463"/>
    <lineage>
        <taxon>Bacteria</taxon>
        <taxon>Pseudomonadati</taxon>
        <taxon>Bacteroidota</taxon>
        <taxon>Cytophagia</taxon>
        <taxon>Cytophagales</taxon>
        <taxon>Hymenobacteraceae</taxon>
        <taxon>Hymenobacter</taxon>
    </lineage>
</organism>
<evidence type="ECO:0000313" key="5">
    <source>
        <dbReference type="Proteomes" id="UP001139193"/>
    </source>
</evidence>
<dbReference type="Proteomes" id="UP001139193">
    <property type="component" value="Unassembled WGS sequence"/>
</dbReference>
<keyword evidence="2" id="KW-0732">Signal</keyword>
<feature type="compositionally biased region" description="Basic and acidic residues" evidence="1">
    <location>
        <begin position="111"/>
        <end position="121"/>
    </location>
</feature>
<protein>
    <recommendedName>
        <fullName evidence="3">DUF6799 domain-containing protein</fullName>
    </recommendedName>
</protein>
<keyword evidence="5" id="KW-1185">Reference proteome</keyword>
<dbReference type="EMBL" id="JALBGC010000006">
    <property type="protein sequence ID" value="MCI1189728.1"/>
    <property type="molecule type" value="Genomic_DNA"/>
</dbReference>
<dbReference type="InterPro" id="IPR046478">
    <property type="entry name" value="DUF6799"/>
</dbReference>
<sequence length="121" mass="12970">MNKLPILLALLLITAIGSAAQAQTAPKHQHAAGAKAGQDYMTMQNGKMMMSHGGKMMPMTKNMTMADGTVCMTDGTCKAKDGTITKMKEGDHCMMMNGKMMVHPGSGKRPMKGDKMGDMKM</sequence>
<feature type="domain" description="DUF6799" evidence="3">
    <location>
        <begin position="38"/>
        <end position="100"/>
    </location>
</feature>
<feature type="signal peptide" evidence="2">
    <location>
        <begin position="1"/>
        <end position="22"/>
    </location>
</feature>
<feature type="chain" id="PRO_5040825563" description="DUF6799 domain-containing protein" evidence="2">
    <location>
        <begin position="23"/>
        <end position="121"/>
    </location>
</feature>
<dbReference type="RefSeq" id="WP_241937942.1">
    <property type="nucleotide sequence ID" value="NZ_JALBGC010000006.1"/>
</dbReference>
<comment type="caution">
    <text evidence="4">The sequence shown here is derived from an EMBL/GenBank/DDBJ whole genome shotgun (WGS) entry which is preliminary data.</text>
</comment>
<proteinExistence type="predicted"/>
<dbReference type="AlphaFoldDB" id="A0A9X2AI94"/>
<feature type="region of interest" description="Disordered" evidence="1">
    <location>
        <begin position="98"/>
        <end position="121"/>
    </location>
</feature>
<evidence type="ECO:0000256" key="1">
    <source>
        <dbReference type="SAM" id="MobiDB-lite"/>
    </source>
</evidence>
<evidence type="ECO:0000313" key="4">
    <source>
        <dbReference type="EMBL" id="MCI1189728.1"/>
    </source>
</evidence>
<dbReference type="Pfam" id="PF20606">
    <property type="entry name" value="DUF6799"/>
    <property type="match status" value="1"/>
</dbReference>
<name>A0A9X2AI94_9BACT</name>
<accession>A0A9X2AI94</accession>